<dbReference type="PANTHER" id="PTHR42830:SF1">
    <property type="entry name" value="OSMOTICALLY INDUCIBLE FAMILY PROTEIN"/>
    <property type="match status" value="1"/>
</dbReference>
<dbReference type="EMBL" id="FOFZ01000005">
    <property type="protein sequence ID" value="SEQ92623.1"/>
    <property type="molecule type" value="Genomic_DNA"/>
</dbReference>
<gene>
    <name evidence="1" type="ORF">SAMN05444355_105124</name>
</gene>
<dbReference type="Proteomes" id="UP000183658">
    <property type="component" value="Unassembled WGS sequence"/>
</dbReference>
<dbReference type="InterPro" id="IPR019904">
    <property type="entry name" value="Peroxiredoxin_OsmC"/>
</dbReference>
<organism evidence="1 2">
    <name type="scientific">Flavobacterium frigoris</name>
    <dbReference type="NCBI Taxonomy" id="229204"/>
    <lineage>
        <taxon>Bacteria</taxon>
        <taxon>Pseudomonadati</taxon>
        <taxon>Bacteroidota</taxon>
        <taxon>Flavobacteriia</taxon>
        <taxon>Flavobacteriales</taxon>
        <taxon>Flavobacteriaceae</taxon>
        <taxon>Flavobacterium</taxon>
    </lineage>
</organism>
<reference evidence="2" key="1">
    <citation type="submission" date="2016-10" db="EMBL/GenBank/DDBJ databases">
        <authorList>
            <person name="Varghese N."/>
            <person name="Submissions S."/>
        </authorList>
    </citation>
    <scope>NUCLEOTIDE SEQUENCE [LARGE SCALE GENOMIC DNA]</scope>
    <source>
        <strain evidence="2">DSM 15719</strain>
    </source>
</reference>
<dbReference type="PANTHER" id="PTHR42830">
    <property type="entry name" value="OSMOTICALLY INDUCIBLE FAMILY PROTEIN"/>
    <property type="match status" value="1"/>
</dbReference>
<dbReference type="GO" id="GO:0004601">
    <property type="term" value="F:peroxidase activity"/>
    <property type="evidence" value="ECO:0007669"/>
    <property type="project" value="InterPro"/>
</dbReference>
<evidence type="ECO:0000313" key="1">
    <source>
        <dbReference type="EMBL" id="SEQ92623.1"/>
    </source>
</evidence>
<keyword evidence="2" id="KW-1185">Reference proteome</keyword>
<evidence type="ECO:0000313" key="2">
    <source>
        <dbReference type="Proteomes" id="UP000183658"/>
    </source>
</evidence>
<dbReference type="InterPro" id="IPR052707">
    <property type="entry name" value="OsmC_Ohr_Peroxiredoxin"/>
</dbReference>
<dbReference type="InterPro" id="IPR003718">
    <property type="entry name" value="OsmC/Ohr_fam"/>
</dbReference>
<dbReference type="SUPFAM" id="SSF82784">
    <property type="entry name" value="OsmC-like"/>
    <property type="match status" value="1"/>
</dbReference>
<dbReference type="InterPro" id="IPR036102">
    <property type="entry name" value="OsmC/Ohrsf"/>
</dbReference>
<dbReference type="InterPro" id="IPR015946">
    <property type="entry name" value="KH_dom-like_a/b"/>
</dbReference>
<dbReference type="NCBIfam" id="TIGR03562">
    <property type="entry name" value="osmo_induc_OsmC"/>
    <property type="match status" value="1"/>
</dbReference>
<protein>
    <submittedName>
        <fullName evidence="1">Osmotically inducible protein OsmC</fullName>
    </submittedName>
</protein>
<proteinExistence type="predicted"/>
<sequence>MKLKYYIFKVLNLSKLKNTIMKRNATAVWNGSLKEGAGKLTTQSKTLENTQYSFKSRFEEGVGTNPEELVAAAHSGCFTMQLSAYITEEGFEIESIETKCDIDLVDGAVISSHLTVSAKIKGISDDAFQQQVTKAEKNCPISKLLNAAISTTAMLA</sequence>
<dbReference type="Gene3D" id="3.30.300.20">
    <property type="match status" value="1"/>
</dbReference>
<dbReference type="GO" id="GO:0006979">
    <property type="term" value="P:response to oxidative stress"/>
    <property type="evidence" value="ECO:0007669"/>
    <property type="project" value="InterPro"/>
</dbReference>
<name>A0A1H9K125_FLAFI</name>
<accession>A0A1H9K125</accession>
<dbReference type="AlphaFoldDB" id="A0A1H9K125"/>
<dbReference type="Pfam" id="PF02566">
    <property type="entry name" value="OsmC"/>
    <property type="match status" value="1"/>
</dbReference>